<dbReference type="AlphaFoldDB" id="A0A812AZJ2"/>
<dbReference type="OrthoDB" id="6819399at2759"/>
<evidence type="ECO:0000313" key="3">
    <source>
        <dbReference type="Proteomes" id="UP000597762"/>
    </source>
</evidence>
<dbReference type="Proteomes" id="UP000597762">
    <property type="component" value="Unassembled WGS sequence"/>
</dbReference>
<proteinExistence type="predicted"/>
<feature type="transmembrane region" description="Helical" evidence="1">
    <location>
        <begin position="106"/>
        <end position="125"/>
    </location>
</feature>
<comment type="caution">
    <text evidence="2">The sequence shown here is derived from an EMBL/GenBank/DDBJ whole genome shotgun (WGS) entry which is preliminary data.</text>
</comment>
<evidence type="ECO:0000313" key="2">
    <source>
        <dbReference type="EMBL" id="CAE1163191.1"/>
    </source>
</evidence>
<gene>
    <name evidence="2" type="ORF">SPHA_7603</name>
</gene>
<name>A0A812AZJ2_ACAPH</name>
<feature type="transmembrane region" description="Helical" evidence="1">
    <location>
        <begin position="194"/>
        <end position="215"/>
    </location>
</feature>
<evidence type="ECO:0000256" key="1">
    <source>
        <dbReference type="SAM" id="Phobius"/>
    </source>
</evidence>
<keyword evidence="1" id="KW-0812">Transmembrane</keyword>
<keyword evidence="3" id="KW-1185">Reference proteome</keyword>
<feature type="transmembrane region" description="Helical" evidence="1">
    <location>
        <begin position="48"/>
        <end position="68"/>
    </location>
</feature>
<keyword evidence="1" id="KW-1133">Transmembrane helix</keyword>
<reference evidence="2" key="1">
    <citation type="submission" date="2021-01" db="EMBL/GenBank/DDBJ databases">
        <authorList>
            <person name="Li R."/>
            <person name="Bekaert M."/>
        </authorList>
    </citation>
    <scope>NUCLEOTIDE SEQUENCE</scope>
    <source>
        <strain evidence="2">Farmed</strain>
    </source>
</reference>
<sequence>MFISIYLWYAHISLSIYLTRYDHIYLPIYLTRYDHIYLSIYLTRYDHIYLSIYLSILQRMIITIYLWYVHVYIHLSMVCSYLSIYHNLLISIYHDLLTTVNLSWSAHNYLFIYHGLFISMYLSILSSEEKCDCNQLSILQYTHAHTHAYRSALSFPPTIGFCRSLLPDIFSLSFSSVSLTTDMNNNTAIELYQFSYLFFFLFFCFLLCSQFLLSIFSSSPSSTLCLSVSHCLSFVIISPLFR</sequence>
<dbReference type="EMBL" id="CAHIKZ030000243">
    <property type="protein sequence ID" value="CAE1163191.1"/>
    <property type="molecule type" value="Genomic_DNA"/>
</dbReference>
<organism evidence="2 3">
    <name type="scientific">Acanthosepion pharaonis</name>
    <name type="common">Pharaoh cuttlefish</name>
    <name type="synonym">Sepia pharaonis</name>
    <dbReference type="NCBI Taxonomy" id="158019"/>
    <lineage>
        <taxon>Eukaryota</taxon>
        <taxon>Metazoa</taxon>
        <taxon>Spiralia</taxon>
        <taxon>Lophotrochozoa</taxon>
        <taxon>Mollusca</taxon>
        <taxon>Cephalopoda</taxon>
        <taxon>Coleoidea</taxon>
        <taxon>Decapodiformes</taxon>
        <taxon>Sepiida</taxon>
        <taxon>Sepiina</taxon>
        <taxon>Sepiidae</taxon>
        <taxon>Acanthosepion</taxon>
    </lineage>
</organism>
<protein>
    <submittedName>
        <fullName evidence="2">Uncharacterized protein</fullName>
    </submittedName>
</protein>
<feature type="transmembrane region" description="Helical" evidence="1">
    <location>
        <begin position="75"/>
        <end position="94"/>
    </location>
</feature>
<accession>A0A812AZJ2</accession>
<keyword evidence="1" id="KW-0472">Membrane</keyword>